<accession>A0A177A8U7</accession>
<dbReference type="GO" id="GO:0032259">
    <property type="term" value="P:methylation"/>
    <property type="evidence" value="ECO:0007669"/>
    <property type="project" value="InterPro"/>
</dbReference>
<evidence type="ECO:0000259" key="1">
    <source>
        <dbReference type="Pfam" id="PF01728"/>
    </source>
</evidence>
<dbReference type="OrthoDB" id="417125at2759"/>
<dbReference type="GeneID" id="36287646"/>
<dbReference type="InterPro" id="IPR002877">
    <property type="entry name" value="RNA_MeTrfase_FtsJ_dom"/>
</dbReference>
<dbReference type="eggNOG" id="ENOG502S5H8">
    <property type="taxonomic scope" value="Eukaryota"/>
</dbReference>
<dbReference type="InterPro" id="IPR029063">
    <property type="entry name" value="SAM-dependent_MTases_sf"/>
</dbReference>
<organism evidence="2">
    <name type="scientific">Pseudogymnoascus destructans</name>
    <dbReference type="NCBI Taxonomy" id="655981"/>
    <lineage>
        <taxon>Eukaryota</taxon>
        <taxon>Fungi</taxon>
        <taxon>Dikarya</taxon>
        <taxon>Ascomycota</taxon>
        <taxon>Pezizomycotina</taxon>
        <taxon>Leotiomycetes</taxon>
        <taxon>Thelebolales</taxon>
        <taxon>Thelebolaceae</taxon>
        <taxon>Pseudogymnoascus</taxon>
    </lineage>
</organism>
<dbReference type="AlphaFoldDB" id="A0A177A8U7"/>
<dbReference type="Pfam" id="PF01728">
    <property type="entry name" value="FtsJ"/>
    <property type="match status" value="1"/>
</dbReference>
<feature type="domain" description="Ribosomal RNA methyltransferase FtsJ" evidence="1">
    <location>
        <begin position="101"/>
        <end position="278"/>
    </location>
</feature>
<evidence type="ECO:0000313" key="2">
    <source>
        <dbReference type="EMBL" id="OAF57494.1"/>
    </source>
</evidence>
<dbReference type="VEuPathDB" id="FungiDB:GMDG_03073"/>
<dbReference type="RefSeq" id="XP_024322783.1">
    <property type="nucleotide sequence ID" value="XM_024468204.1"/>
</dbReference>
<dbReference type="SUPFAM" id="SSF53335">
    <property type="entry name" value="S-adenosyl-L-methionine-dependent methyltransferases"/>
    <property type="match status" value="1"/>
</dbReference>
<reference evidence="2" key="1">
    <citation type="submission" date="2016-03" db="EMBL/GenBank/DDBJ databases">
        <title>Updated assembly of Pseudogymnoascus destructans, the fungus causing white-nose syndrome of bats.</title>
        <authorList>
            <person name="Palmer J.M."/>
            <person name="Drees K.P."/>
            <person name="Foster J.T."/>
            <person name="Lindner D.L."/>
        </authorList>
    </citation>
    <scope>NUCLEOTIDE SEQUENCE [LARGE SCALE GENOMIC DNA]</scope>
    <source>
        <strain evidence="2">20631-21</strain>
    </source>
</reference>
<dbReference type="Gene3D" id="3.40.50.150">
    <property type="entry name" value="Vaccinia Virus protein VP39"/>
    <property type="match status" value="1"/>
</dbReference>
<sequence>MSTQAQSIVDLGEAKTLGLHPNSILKEFFIQNEPAFRRLAIAREKGWENVRGDDYFARQRRVADGAKNKETYRFYKMMQEIGDEMQSCTRCLSPQSNPEGNMDILDICMAPGGYTASALRYNPNATAFGISLPLQQGGHKVLLPRSSSTMLFLDVTMLAKEYGVEMIPLTHPDRTSFGDERPFWGQTFQLIFCDGQVLRTHERPEYRENHEARRLTVSQLILALQRIRSGGTIVVLLHRIEAWDTLETIYRFNSFSSVQVFKPAKKHAKRSSFYLVASGVQPHSDAAKLAVKEWKQTWWDATFGGENGTGSRDSTDKEDHVRLVLDQFGSKFVELARPIWDIQEKALSSWEP</sequence>
<gene>
    <name evidence="2" type="ORF">VC83_04575</name>
</gene>
<protein>
    <recommendedName>
        <fullName evidence="1">Ribosomal RNA methyltransferase FtsJ domain-containing protein</fullName>
    </recommendedName>
</protein>
<name>A0A177A8U7_9PEZI</name>
<dbReference type="GO" id="GO:0008168">
    <property type="term" value="F:methyltransferase activity"/>
    <property type="evidence" value="ECO:0007669"/>
    <property type="project" value="InterPro"/>
</dbReference>
<proteinExistence type="predicted"/>
<dbReference type="EMBL" id="KV441400">
    <property type="protein sequence ID" value="OAF57494.1"/>
    <property type="molecule type" value="Genomic_DNA"/>
</dbReference>
<dbReference type="Proteomes" id="UP000077154">
    <property type="component" value="Unassembled WGS sequence"/>
</dbReference>